<reference evidence="1 2" key="1">
    <citation type="submission" date="2019-04" db="EMBL/GenBank/DDBJ databases">
        <title>Chromosome genome assembly for Takifugu flavidus.</title>
        <authorList>
            <person name="Xiao S."/>
        </authorList>
    </citation>
    <scope>NUCLEOTIDE SEQUENCE [LARGE SCALE GENOMIC DNA]</scope>
    <source>
        <strain evidence="1">HTHZ2018</strain>
        <tissue evidence="1">Muscle</tissue>
    </source>
</reference>
<gene>
    <name evidence="1" type="ORF">D4764_19G0000250</name>
</gene>
<keyword evidence="2" id="KW-1185">Reference proteome</keyword>
<name>A0A5C6NRD0_9TELE</name>
<organism evidence="1 2">
    <name type="scientific">Takifugu flavidus</name>
    <name type="common">sansaifugu</name>
    <dbReference type="NCBI Taxonomy" id="433684"/>
    <lineage>
        <taxon>Eukaryota</taxon>
        <taxon>Metazoa</taxon>
        <taxon>Chordata</taxon>
        <taxon>Craniata</taxon>
        <taxon>Vertebrata</taxon>
        <taxon>Euteleostomi</taxon>
        <taxon>Actinopterygii</taxon>
        <taxon>Neopterygii</taxon>
        <taxon>Teleostei</taxon>
        <taxon>Neoteleostei</taxon>
        <taxon>Acanthomorphata</taxon>
        <taxon>Eupercaria</taxon>
        <taxon>Tetraodontiformes</taxon>
        <taxon>Tetradontoidea</taxon>
        <taxon>Tetraodontidae</taxon>
        <taxon>Takifugu</taxon>
    </lineage>
</organism>
<protein>
    <recommendedName>
        <fullName evidence="3">Reverse transcriptase zinc-binding domain-containing protein</fullName>
    </recommendedName>
</protein>
<dbReference type="AlphaFoldDB" id="A0A5C6NRD0"/>
<proteinExistence type="predicted"/>
<evidence type="ECO:0000313" key="1">
    <source>
        <dbReference type="EMBL" id="TWW68227.1"/>
    </source>
</evidence>
<accession>A0A5C6NRD0</accession>
<evidence type="ECO:0008006" key="3">
    <source>
        <dbReference type="Google" id="ProtNLM"/>
    </source>
</evidence>
<comment type="caution">
    <text evidence="1">The sequence shown here is derived from an EMBL/GenBank/DDBJ whole genome shotgun (WGS) entry which is preliminary data.</text>
</comment>
<evidence type="ECO:0000313" key="2">
    <source>
        <dbReference type="Proteomes" id="UP000324091"/>
    </source>
</evidence>
<sequence length="379" mass="43109">MDDLTVMTTSVPCCRWLLQGLERLISWARMGFKPAKSRSLVLRKGKVADRFRFGLRRDTNSNGDRKTCQEPGQGLQQLLEGLRCTPASQGRFDIMAHSNRELGASREIQNLDLPTWGPAKTPLAPACLRAVGRAGLSSFSIPRYDKARGREKRSMVQDEIRAELEEDRRVKMVAMYQQSAWTRWEHAEQRKLTWPELWRLEPQHIRFLIQSVYNVLPSPTNLQRWGLAATAACQLCKKRATLEHILGCCPKALGDGRYRWRHDQVLRTLADTVSAAINNYMVLTSESTKQVALVELTVPWEDRLEEANERKRAKYANLVIECQNNGWKARCEPVERLGRKLQDGYGFGGGIRGVVGHLDASRGLITPGWVARARVFDDQ</sequence>
<dbReference type="Proteomes" id="UP000324091">
    <property type="component" value="Chromosome 19"/>
</dbReference>
<dbReference type="EMBL" id="RHFK02000011">
    <property type="protein sequence ID" value="TWW68227.1"/>
    <property type="molecule type" value="Genomic_DNA"/>
</dbReference>